<dbReference type="GO" id="GO:0016740">
    <property type="term" value="F:transferase activity"/>
    <property type="evidence" value="ECO:0007669"/>
    <property type="project" value="UniProtKB-KW"/>
</dbReference>
<dbReference type="InterPro" id="IPR003673">
    <property type="entry name" value="CoA-Trfase_fam_III"/>
</dbReference>
<organism evidence="1 2">
    <name type="scientific">Pontivivens nitratireducens</name>
    <dbReference type="NCBI Taxonomy" id="2758038"/>
    <lineage>
        <taxon>Bacteria</taxon>
        <taxon>Pseudomonadati</taxon>
        <taxon>Pseudomonadota</taxon>
        <taxon>Alphaproteobacteria</taxon>
        <taxon>Rhodobacterales</taxon>
        <taxon>Paracoccaceae</taxon>
        <taxon>Pontivivens</taxon>
    </lineage>
</organism>
<dbReference type="PANTHER" id="PTHR48228">
    <property type="entry name" value="SUCCINYL-COA--D-CITRAMALATE COA-TRANSFERASE"/>
    <property type="match status" value="1"/>
</dbReference>
<keyword evidence="2" id="KW-1185">Reference proteome</keyword>
<proteinExistence type="predicted"/>
<keyword evidence="1" id="KW-0614">Plasmid</keyword>
<evidence type="ECO:0000313" key="1">
    <source>
        <dbReference type="EMBL" id="QIK42530.1"/>
    </source>
</evidence>
<keyword evidence="1" id="KW-0808">Transferase</keyword>
<gene>
    <name evidence="1" type="ORF">G8E03_16915</name>
</gene>
<name>A0A6G7VRH9_9RHOB</name>
<dbReference type="KEGG" id="mon:G8E03_16915"/>
<dbReference type="EMBL" id="CP049816">
    <property type="protein sequence ID" value="QIK42530.1"/>
    <property type="molecule type" value="Genomic_DNA"/>
</dbReference>
<evidence type="ECO:0000313" key="2">
    <source>
        <dbReference type="Proteomes" id="UP000500791"/>
    </source>
</evidence>
<dbReference type="InterPro" id="IPR044855">
    <property type="entry name" value="CoA-Trfase_III_dom3_sf"/>
</dbReference>
<dbReference type="Proteomes" id="UP000500791">
    <property type="component" value="Plasmid unnamed5"/>
</dbReference>
<sequence length="379" mass="40787">MGPLAGVKIVELAGIGPGPMCAMLLADLGATVIRVERKVESQLGIKRPPKFNLLNRGRRQVAVDLKDPEGVAFVRALVAESDAVIEGFRPGVTERLGLGPDDLFRVNPRVVYGRMTGWGQEGPLAQSAGHDLNYIAITGALSMIGREGQPPTVPLSLVGDLGGGALYLAFGICAAIIEARQSGKGQVVDAAISDGVAHLMTNFHGLLGAGIITPERGTNIIDGGAPYYDVYLCKDGRYVSIAPIEPKFFALLVKLLELPEDTMPPQNDKARWPEMRAIFAAKFLEKTRDEWTELLGKTDACFAPVLTLEEAPAHPHMQARNVYFEADGVVQPVPAPRFSRTVPDVPEPVVPAAETDPAHALEGWEVLKHLESWKEKGAL</sequence>
<dbReference type="SUPFAM" id="SSF89796">
    <property type="entry name" value="CoA-transferase family III (CaiB/BaiF)"/>
    <property type="match status" value="1"/>
</dbReference>
<dbReference type="Pfam" id="PF02515">
    <property type="entry name" value="CoA_transf_3"/>
    <property type="match status" value="1"/>
</dbReference>
<geneLocation type="plasmid" evidence="1 2">
    <name>unnamed5</name>
</geneLocation>
<reference evidence="1 2" key="1">
    <citation type="submission" date="2020-03" db="EMBL/GenBank/DDBJ databases">
        <title>Complete genome sequence of Monaibacterium sp. ALG8 with diverse plasmids.</title>
        <authorList>
            <person name="Sun C."/>
        </authorList>
    </citation>
    <scope>NUCLEOTIDE SEQUENCE [LARGE SCALE GENOMIC DNA]</scope>
    <source>
        <strain evidence="1 2">ALG8</strain>
        <plasmid evidence="1 2">unnamed5</plasmid>
    </source>
</reference>
<dbReference type="Gene3D" id="3.40.50.10540">
    <property type="entry name" value="Crotonobetainyl-coa:carnitine coa-transferase, domain 1"/>
    <property type="match status" value="1"/>
</dbReference>
<protein>
    <submittedName>
        <fullName evidence="1">CoA transferase</fullName>
    </submittedName>
</protein>
<accession>A0A6G7VRH9</accession>
<dbReference type="PANTHER" id="PTHR48228:SF5">
    <property type="entry name" value="ALPHA-METHYLACYL-COA RACEMASE"/>
    <property type="match status" value="1"/>
</dbReference>
<dbReference type="AlphaFoldDB" id="A0A6G7VRH9"/>
<dbReference type="Gene3D" id="3.30.1540.10">
    <property type="entry name" value="formyl-coa transferase, domain 3"/>
    <property type="match status" value="1"/>
</dbReference>
<dbReference type="InterPro" id="IPR050509">
    <property type="entry name" value="CoA-transferase_III"/>
</dbReference>
<dbReference type="InterPro" id="IPR023606">
    <property type="entry name" value="CoA-Trfase_III_dom_1_sf"/>
</dbReference>
<dbReference type="RefSeq" id="WP_166195432.1">
    <property type="nucleotide sequence ID" value="NZ_CP049816.1"/>
</dbReference>